<feature type="domain" description="SAP" evidence="4">
    <location>
        <begin position="386"/>
        <end position="420"/>
    </location>
</feature>
<dbReference type="PANTHER" id="PTHR46551">
    <property type="entry name" value="SAP DOMAIN-CONTAINING RIBONUCLEOPROTEIN"/>
    <property type="match status" value="1"/>
</dbReference>
<evidence type="ECO:0000256" key="1">
    <source>
        <dbReference type="ARBA" id="ARBA00022553"/>
    </source>
</evidence>
<accession>A0ABY8THE9</accession>
<dbReference type="SMART" id="SM00513">
    <property type="entry name" value="SAP"/>
    <property type="match status" value="4"/>
</dbReference>
<dbReference type="Gene3D" id="1.10.720.30">
    <property type="entry name" value="SAP domain"/>
    <property type="match status" value="3"/>
</dbReference>
<feature type="region of interest" description="Disordered" evidence="3">
    <location>
        <begin position="239"/>
        <end position="289"/>
    </location>
</feature>
<name>A0ABY8THE9_TETOB</name>
<dbReference type="InterPro" id="IPR003034">
    <property type="entry name" value="SAP_dom"/>
</dbReference>
<feature type="domain" description="SAP" evidence="4">
    <location>
        <begin position="122"/>
        <end position="156"/>
    </location>
</feature>
<protein>
    <recommendedName>
        <fullName evidence="4">SAP domain-containing protein</fullName>
    </recommendedName>
</protein>
<feature type="compositionally biased region" description="Low complexity" evidence="3">
    <location>
        <begin position="59"/>
        <end position="104"/>
    </location>
</feature>
<dbReference type="PANTHER" id="PTHR46551:SF1">
    <property type="entry name" value="SAP DOMAIN-CONTAINING RIBONUCLEOPROTEIN"/>
    <property type="match status" value="1"/>
</dbReference>
<evidence type="ECO:0000313" key="5">
    <source>
        <dbReference type="EMBL" id="WIA08499.1"/>
    </source>
</evidence>
<comment type="similarity">
    <text evidence="2">Belongs to the SAP domain-containing ribonucleoprotein family.</text>
</comment>
<feature type="compositionally biased region" description="Basic and acidic residues" evidence="3">
    <location>
        <begin position="1007"/>
        <end position="1031"/>
    </location>
</feature>
<dbReference type="InterPro" id="IPR052240">
    <property type="entry name" value="SAP_domain_ribonucleoprotein"/>
</dbReference>
<evidence type="ECO:0000256" key="3">
    <source>
        <dbReference type="SAM" id="MobiDB-lite"/>
    </source>
</evidence>
<feature type="compositionally biased region" description="Low complexity" evidence="3">
    <location>
        <begin position="272"/>
        <end position="288"/>
    </location>
</feature>
<sequence length="1718" mass="181492">MHRAATSLVPQQRRGPHAWCRAAPRIGLGAFLVRSRPPYALRGLTCSAARPGLGISSSNSRHLSSLHSSNGSSSSSWSGSLPRQLQQLGSSSSSRPRASIIAAGRPRKSEQQPVDPNSAEALAKLSVAELRARCEQEGLSSSGKKADLVAILSAHLQDSRSSSGLQEAGDDDVAAAGDADLADGEDADISFDELLVELQAELQTYSKPELVKCLQDRGLSSSGAKKELVARLAEAVAEESGMARDAPAQQQQQQQDSFTPASTEPAADADEQQQQQQPAAAPAGSSAAAERDWLVADKQQQLYDEMLGMGVKRQELLNLLAELGQSAAEDETAEELAERASWLLAEEEVLLMEQQQAAASGAGAAGAEGMAASPSSILDSLTATDINKMKVDDLKAYLRQLGLSDEGGRYVLRDRLMTMLVVRRAATAGDMDHLLQQLSQMTLSELRVQLEAKGLDLSGSKAALEMRLAQALVIEIVGPEAAGLMGAVGGQPPAGAEEDGISNPLLDDYDELLTAAVDPAATIALVFSVSGSEGGSPVGASRGHVALVSQLLDVVDAEPSLPGLLVEPLYPKLARWEVAVLSSAEDGPVALLPAELEQYSPLAELADADLALQEWQMMQAGMEEAQISQALEALAAAEPTTLDALTTPDLPDPLPHHTLKLHMPPRASNKIVQTIRHTAAKAVAQLGLEGAGLVRVSGWMALQPDWQQRYELPPEALQKVADYDAGQLARMAADEAAARASEPNPLCGYYDEETHMADLAAFEPAARMHSEGNGEGDVMVADVGLDVPLAATSIAGLQALEVGLTPGGVARHLINLALLRHSSSSSSSSDEVLLLPPPTKPETAASAQWAQATGANDTLGDITKQLADAAVEAREAADGAALKADVEEDRAAFASMPFVEGVSEVLAALSKDWLTEEEIAAPIEEPEEWTPEFDSRTQEEIAAERDAGRPEEDLAARAMRDEDMFHYGNQPIRYDRWDTGDSWVPPAIEAAGEGKLFPDVRELQAREDAKRQAKRDALLDRQYSEEDRLPEATEDEVLMGRILGHDRYKGGVTATLQRRERQGGDPSLSSAAAAAAAAGGPGSDAAAAAAAAAGGDEFERWPWPSEAEVVAEAALRRPAPRVWVLVGGDGPQRQRAFRSGANVAAKLARCCDIQVDVFLMPPACSGAGEAKRRATLLSRRTEWRALGIPEELHPQSMTDEELINMPPADVSVLSRQLIVAGPQHLARHTIEEAAEAAERCAARTGQSYIAARVLDKQQRDSHFEAQMELDGHFVQGVGSAWGAEAWVLPPAPRFLDMEELLAEAKACDATLLLLLDDSTTADGQLQQILEGAGLPFTGMTSDFAFKCSNRLTLSKAIGEIADSLAGPAAEFDAAEGQEEAAAAAAAAPVGLVAVPKKVVKSQELLEYLDKPEEFEAMFGALLLEWECSSVAIKPPTRSGGLGVVRLSGPEDLYIFADALRSCTPRLPAGTLEQQPLPVTLPLQLPELLVVEPWIETDAVSVAEGGEVQWAGVQRWVEVTVGLIGELGSMTALQPTLVAYSPEGSRQQFTPPPQHILPAAAVEAVQAFAVALADGLGLRSIAAVDGFVNVDSGELVVLDVQQLPDLANGSAILQQVLANDPPMLPYQLFRHLAQQAYISQQAAQEAAAAGGSIGGSAYYSAPDDEGGSGFGAEDFDLGQAGVQGLAGDLFAGGADDAVIDDGAVDDEEMQGMSAGWTRG</sequence>
<feature type="domain" description="SAP" evidence="4">
    <location>
        <begin position="202"/>
        <end position="236"/>
    </location>
</feature>
<evidence type="ECO:0000313" key="6">
    <source>
        <dbReference type="Proteomes" id="UP001244341"/>
    </source>
</evidence>
<keyword evidence="1" id="KW-0597">Phosphoprotein</keyword>
<dbReference type="EMBL" id="CP126208">
    <property type="protein sequence ID" value="WIA08499.1"/>
    <property type="molecule type" value="Genomic_DNA"/>
</dbReference>
<organism evidence="5 6">
    <name type="scientific">Tetradesmus obliquus</name>
    <name type="common">Green alga</name>
    <name type="synonym">Acutodesmus obliquus</name>
    <dbReference type="NCBI Taxonomy" id="3088"/>
    <lineage>
        <taxon>Eukaryota</taxon>
        <taxon>Viridiplantae</taxon>
        <taxon>Chlorophyta</taxon>
        <taxon>core chlorophytes</taxon>
        <taxon>Chlorophyceae</taxon>
        <taxon>CS clade</taxon>
        <taxon>Sphaeropleales</taxon>
        <taxon>Scenedesmaceae</taxon>
        <taxon>Tetradesmus</taxon>
    </lineage>
</organism>
<dbReference type="SUPFAM" id="SSF56059">
    <property type="entry name" value="Glutathione synthetase ATP-binding domain-like"/>
    <property type="match status" value="1"/>
</dbReference>
<reference evidence="5 6" key="1">
    <citation type="submission" date="2023-05" db="EMBL/GenBank/DDBJ databases">
        <title>A 100% complete, gapless, phased diploid assembly of the Scenedesmus obliquus UTEX 3031 genome.</title>
        <authorList>
            <person name="Biondi T.C."/>
            <person name="Hanschen E.R."/>
            <person name="Kwon T."/>
            <person name="Eng W."/>
            <person name="Kruse C.P.S."/>
            <person name="Koehler S.I."/>
            <person name="Kunde Y."/>
            <person name="Gleasner C.D."/>
            <person name="You Mak K.T."/>
            <person name="Polle J."/>
            <person name="Hovde B.T."/>
            <person name="Starkenburg S.R."/>
        </authorList>
    </citation>
    <scope>NUCLEOTIDE SEQUENCE [LARGE SCALE GENOMIC DNA]</scope>
    <source>
        <strain evidence="5 6">DOE0152z</strain>
    </source>
</reference>
<feature type="domain" description="SAP" evidence="4">
    <location>
        <begin position="438"/>
        <end position="472"/>
    </location>
</feature>
<feature type="region of interest" description="Disordered" evidence="3">
    <location>
        <begin position="59"/>
        <end position="117"/>
    </location>
</feature>
<dbReference type="PROSITE" id="PS50800">
    <property type="entry name" value="SAP"/>
    <property type="match status" value="4"/>
</dbReference>
<proteinExistence type="inferred from homology"/>
<dbReference type="InterPro" id="IPR036361">
    <property type="entry name" value="SAP_dom_sf"/>
</dbReference>
<feature type="region of interest" description="Disordered" evidence="3">
    <location>
        <begin position="1007"/>
        <end position="1032"/>
    </location>
</feature>
<evidence type="ECO:0000259" key="4">
    <source>
        <dbReference type="PROSITE" id="PS50800"/>
    </source>
</evidence>
<dbReference type="Proteomes" id="UP001244341">
    <property type="component" value="Chromosome 1b"/>
</dbReference>
<dbReference type="Gene3D" id="3.30.470.20">
    <property type="entry name" value="ATP-grasp fold, B domain"/>
    <property type="match status" value="1"/>
</dbReference>
<gene>
    <name evidence="5" type="ORF">OEZ85_007934</name>
</gene>
<keyword evidence="6" id="KW-1185">Reference proteome</keyword>
<evidence type="ECO:0000256" key="2">
    <source>
        <dbReference type="ARBA" id="ARBA00046328"/>
    </source>
</evidence>
<dbReference type="SUPFAM" id="SSF68906">
    <property type="entry name" value="SAP domain"/>
    <property type="match status" value="2"/>
</dbReference>
<dbReference type="Pfam" id="PF02037">
    <property type="entry name" value="SAP"/>
    <property type="match status" value="3"/>
</dbReference>